<dbReference type="AlphaFoldDB" id="A0A8X8ZB80"/>
<dbReference type="PROSITE" id="PS50927">
    <property type="entry name" value="BULB_LECTIN"/>
    <property type="match status" value="1"/>
</dbReference>
<dbReference type="Proteomes" id="UP000298416">
    <property type="component" value="Unassembled WGS sequence"/>
</dbReference>
<organism evidence="5">
    <name type="scientific">Salvia splendens</name>
    <name type="common">Scarlet sage</name>
    <dbReference type="NCBI Taxonomy" id="180675"/>
    <lineage>
        <taxon>Eukaryota</taxon>
        <taxon>Viridiplantae</taxon>
        <taxon>Streptophyta</taxon>
        <taxon>Embryophyta</taxon>
        <taxon>Tracheophyta</taxon>
        <taxon>Spermatophyta</taxon>
        <taxon>Magnoliopsida</taxon>
        <taxon>eudicotyledons</taxon>
        <taxon>Gunneridae</taxon>
        <taxon>Pentapetalae</taxon>
        <taxon>asterids</taxon>
        <taxon>lamiids</taxon>
        <taxon>Lamiales</taxon>
        <taxon>Lamiaceae</taxon>
        <taxon>Nepetoideae</taxon>
        <taxon>Mentheae</taxon>
        <taxon>Salviinae</taxon>
        <taxon>Salvia</taxon>
        <taxon>Salvia subgen. Calosphace</taxon>
        <taxon>core Calosphace</taxon>
    </lineage>
</organism>
<dbReference type="SMART" id="SM00108">
    <property type="entry name" value="B_lectin"/>
    <property type="match status" value="1"/>
</dbReference>
<protein>
    <recommendedName>
        <fullName evidence="4">Bulb-type lectin domain-containing protein</fullName>
    </recommendedName>
</protein>
<evidence type="ECO:0000313" key="6">
    <source>
        <dbReference type="Proteomes" id="UP000298416"/>
    </source>
</evidence>
<dbReference type="Gene3D" id="2.90.10.10">
    <property type="entry name" value="Bulb-type lectin domain"/>
    <property type="match status" value="1"/>
</dbReference>
<name>A0A8X8ZB80_SALSN</name>
<dbReference type="EMBL" id="PNBA02000016">
    <property type="protein sequence ID" value="KAG6397679.1"/>
    <property type="molecule type" value="Genomic_DNA"/>
</dbReference>
<keyword evidence="2" id="KW-0325">Glycoprotein</keyword>
<dbReference type="FunFam" id="2.90.10.10:FF:000001">
    <property type="entry name" value="G-type lectin S-receptor-like serine/threonine-protein kinase"/>
    <property type="match status" value="1"/>
</dbReference>
<dbReference type="SUPFAM" id="SSF51110">
    <property type="entry name" value="alpha-D-mannose-specific plant lectins"/>
    <property type="match status" value="1"/>
</dbReference>
<comment type="caution">
    <text evidence="5">The sequence shown here is derived from an EMBL/GenBank/DDBJ whole genome shotgun (WGS) entry which is preliminary data.</text>
</comment>
<keyword evidence="1 3" id="KW-0732">Signal</keyword>
<dbReference type="Pfam" id="PF01453">
    <property type="entry name" value="B_lectin"/>
    <property type="match status" value="1"/>
</dbReference>
<dbReference type="InterPro" id="IPR036426">
    <property type="entry name" value="Bulb-type_lectin_dom_sf"/>
</dbReference>
<dbReference type="InterPro" id="IPR001480">
    <property type="entry name" value="Bulb-type_lectin_dom"/>
</dbReference>
<feature type="chain" id="PRO_5036468470" description="Bulb-type lectin domain-containing protein" evidence="3">
    <location>
        <begin position="26"/>
        <end position="204"/>
    </location>
</feature>
<keyword evidence="6" id="KW-1185">Reference proteome</keyword>
<dbReference type="PANTHER" id="PTHR32444">
    <property type="entry name" value="BULB-TYPE LECTIN DOMAIN-CONTAINING PROTEIN"/>
    <property type="match status" value="1"/>
</dbReference>
<accession>A0A8X8ZB80</accession>
<evidence type="ECO:0000256" key="2">
    <source>
        <dbReference type="ARBA" id="ARBA00023180"/>
    </source>
</evidence>
<dbReference type="CDD" id="cd00028">
    <property type="entry name" value="B_lectin"/>
    <property type="match status" value="1"/>
</dbReference>
<evidence type="ECO:0000256" key="1">
    <source>
        <dbReference type="ARBA" id="ARBA00022729"/>
    </source>
</evidence>
<evidence type="ECO:0000313" key="5">
    <source>
        <dbReference type="EMBL" id="KAG6397679.1"/>
    </source>
</evidence>
<evidence type="ECO:0000259" key="4">
    <source>
        <dbReference type="PROSITE" id="PS50927"/>
    </source>
</evidence>
<feature type="domain" description="Bulb-type lectin" evidence="4">
    <location>
        <begin position="30"/>
        <end position="151"/>
    </location>
</feature>
<sequence>MAPKFEHIVIHKSILLLIIIQSVACLSMETDTISTGVVIKDPQTITSQKQIYKLGFFKPPNTTNRYLGIFFTFSQETVIWVANRNKPLKDSSGSVTLSRDGNLVVLDGTNQTVWSTNLTTTSPVSLIVQIVDTGNLILREEATEDVLWESFSQPTDVLVQGMTLSQVLHFIGALIVSRIFPLEICMAWSVGLLLLRRCGISFTL</sequence>
<dbReference type="PANTHER" id="PTHR32444:SF235">
    <property type="entry name" value="OS01G0783900 PROTEIN"/>
    <property type="match status" value="1"/>
</dbReference>
<reference evidence="5" key="1">
    <citation type="submission" date="2018-01" db="EMBL/GenBank/DDBJ databases">
        <authorList>
            <person name="Mao J.F."/>
        </authorList>
    </citation>
    <scope>NUCLEOTIDE SEQUENCE</scope>
    <source>
        <strain evidence="5">Huo1</strain>
        <tissue evidence="5">Leaf</tissue>
    </source>
</reference>
<proteinExistence type="predicted"/>
<reference evidence="5" key="2">
    <citation type="submission" date="2020-08" db="EMBL/GenBank/DDBJ databases">
        <title>Plant Genome Project.</title>
        <authorList>
            <person name="Zhang R.-G."/>
        </authorList>
    </citation>
    <scope>NUCLEOTIDE SEQUENCE</scope>
    <source>
        <strain evidence="5">Huo1</strain>
        <tissue evidence="5">Leaf</tissue>
    </source>
</reference>
<evidence type="ECO:0000256" key="3">
    <source>
        <dbReference type="SAM" id="SignalP"/>
    </source>
</evidence>
<gene>
    <name evidence="5" type="ORF">SASPL_143849</name>
</gene>
<feature type="signal peptide" evidence="3">
    <location>
        <begin position="1"/>
        <end position="25"/>
    </location>
</feature>